<dbReference type="OrthoDB" id="10252718at2759"/>
<keyword evidence="5" id="KW-0687">Ribonucleoprotein</keyword>
<dbReference type="AlphaFoldDB" id="A0A1W0WL34"/>
<keyword evidence="9" id="KW-1185">Reference proteome</keyword>
<reference evidence="9" key="1">
    <citation type="submission" date="2017-01" db="EMBL/GenBank/DDBJ databases">
        <title>Comparative genomics of anhydrobiosis in the tardigrade Hypsibius dujardini.</title>
        <authorList>
            <person name="Yoshida Y."/>
            <person name="Koutsovoulos G."/>
            <person name="Laetsch D."/>
            <person name="Stevens L."/>
            <person name="Kumar S."/>
            <person name="Horikawa D."/>
            <person name="Ishino K."/>
            <person name="Komine S."/>
            <person name="Tomita M."/>
            <person name="Blaxter M."/>
            <person name="Arakawa K."/>
        </authorList>
    </citation>
    <scope>NUCLEOTIDE SEQUENCE [LARGE SCALE GENOMIC DNA]</scope>
    <source>
        <strain evidence="9">Z151</strain>
    </source>
</reference>
<evidence type="ECO:0000256" key="2">
    <source>
        <dbReference type="ARBA" id="ARBA00022946"/>
    </source>
</evidence>
<evidence type="ECO:0000256" key="7">
    <source>
        <dbReference type="ARBA" id="ARBA00035179"/>
    </source>
</evidence>
<dbReference type="EMBL" id="MTYJ01000081">
    <property type="protein sequence ID" value="OQV15882.1"/>
    <property type="molecule type" value="Genomic_DNA"/>
</dbReference>
<evidence type="ECO:0000256" key="5">
    <source>
        <dbReference type="ARBA" id="ARBA00023274"/>
    </source>
</evidence>
<evidence type="ECO:0000313" key="8">
    <source>
        <dbReference type="EMBL" id="OQV15882.1"/>
    </source>
</evidence>
<organism evidence="8 9">
    <name type="scientific">Hypsibius exemplaris</name>
    <name type="common">Freshwater tardigrade</name>
    <dbReference type="NCBI Taxonomy" id="2072580"/>
    <lineage>
        <taxon>Eukaryota</taxon>
        <taxon>Metazoa</taxon>
        <taxon>Ecdysozoa</taxon>
        <taxon>Tardigrada</taxon>
        <taxon>Eutardigrada</taxon>
        <taxon>Parachela</taxon>
        <taxon>Hypsibioidea</taxon>
        <taxon>Hypsibiidae</taxon>
        <taxon>Hypsibius</taxon>
    </lineage>
</organism>
<evidence type="ECO:0000256" key="3">
    <source>
        <dbReference type="ARBA" id="ARBA00022980"/>
    </source>
</evidence>
<dbReference type="InterPro" id="IPR013870">
    <property type="entry name" value="Ribosomal_mL54"/>
</dbReference>
<dbReference type="GO" id="GO:0005762">
    <property type="term" value="C:mitochondrial large ribosomal subunit"/>
    <property type="evidence" value="ECO:0007669"/>
    <property type="project" value="TreeGrafter"/>
</dbReference>
<keyword evidence="4" id="KW-0496">Mitochondrion</keyword>
<name>A0A1W0WL34_HYPEX</name>
<dbReference type="PANTHER" id="PTHR28595:SF1">
    <property type="entry name" value="LARGE RIBOSOMAL SUBUNIT PROTEIN ML54"/>
    <property type="match status" value="1"/>
</dbReference>
<evidence type="ECO:0000256" key="1">
    <source>
        <dbReference type="ARBA" id="ARBA00004173"/>
    </source>
</evidence>
<gene>
    <name evidence="8" type="ORF">BV898_09978</name>
</gene>
<accession>A0A1W0WL34</accession>
<comment type="subcellular location">
    <subcellularLocation>
        <location evidence="1">Mitochondrion</location>
    </subcellularLocation>
</comment>
<dbReference type="Pfam" id="PF08561">
    <property type="entry name" value="Ribosomal_L37"/>
    <property type="match status" value="1"/>
</dbReference>
<dbReference type="Proteomes" id="UP000192578">
    <property type="component" value="Unassembled WGS sequence"/>
</dbReference>
<evidence type="ECO:0000313" key="9">
    <source>
        <dbReference type="Proteomes" id="UP000192578"/>
    </source>
</evidence>
<sequence length="176" mass="19999">MALLQRSLLKFIPDIARSSSACFAFSKVVCCPAVADPYTHQMRHIMTSSLLLAPPPKKSSGVFKAGMTVVKKKMEVETDPYKLVNYLCGGQYLKEGPEIKLGPDSDYPDWLWTLRTTGQVPLEELDPNTMAYWDRVRRMKIIENKKIMKAVRGKKWLLPKPRATKKVGSSEWQPVQ</sequence>
<comment type="caution">
    <text evidence="8">The sequence shown here is derived from an EMBL/GenBank/DDBJ whole genome shotgun (WGS) entry which is preliminary data.</text>
</comment>
<evidence type="ECO:0000256" key="6">
    <source>
        <dbReference type="ARBA" id="ARBA00033752"/>
    </source>
</evidence>
<keyword evidence="3" id="KW-0689">Ribosomal protein</keyword>
<dbReference type="PANTHER" id="PTHR28595">
    <property type="entry name" value="39S RIBOSOMAL PROTEIN L54, MITOCHONDRIAL"/>
    <property type="match status" value="1"/>
</dbReference>
<proteinExistence type="inferred from homology"/>
<protein>
    <recommendedName>
        <fullName evidence="7">Large ribosomal subunit protein mL54</fullName>
    </recommendedName>
</protein>
<dbReference type="GO" id="GO:0003735">
    <property type="term" value="F:structural constituent of ribosome"/>
    <property type="evidence" value="ECO:0007669"/>
    <property type="project" value="TreeGrafter"/>
</dbReference>
<comment type="similarity">
    <text evidence="6">Belongs to the mitochondrion-specific ribosomal protein mL54 family.</text>
</comment>
<keyword evidence="2" id="KW-0809">Transit peptide</keyword>
<evidence type="ECO:0000256" key="4">
    <source>
        <dbReference type="ARBA" id="ARBA00023128"/>
    </source>
</evidence>